<accession>A0ABR1VN05</accession>
<comment type="subcellular location">
    <subcellularLocation>
        <location evidence="4">Membrane</location>
        <topology evidence="4">Multi-pass membrane protein</topology>
    </subcellularLocation>
</comment>
<organism evidence="5 6">
    <name type="scientific">Apiospora hydei</name>
    <dbReference type="NCBI Taxonomy" id="1337664"/>
    <lineage>
        <taxon>Eukaryota</taxon>
        <taxon>Fungi</taxon>
        <taxon>Dikarya</taxon>
        <taxon>Ascomycota</taxon>
        <taxon>Pezizomycotina</taxon>
        <taxon>Sordariomycetes</taxon>
        <taxon>Xylariomycetidae</taxon>
        <taxon>Amphisphaeriales</taxon>
        <taxon>Apiosporaceae</taxon>
        <taxon>Apiospora</taxon>
    </lineage>
</organism>
<sequence>MDTSQTAMVFFSSDATPLFSRAWTPSSSSTYACTCISIAVLAMIHRVLIAVRNIVFGNLETVIVRHEKSGPWPPTDEDEATSCLSCYDVASQSFQSGLTPVQRQQLLPVTTEAVWKALCEAVISLVGHLVMLAAMTMNIGYFLSALGGIFVGSLLAGRFSTIDAGSCH</sequence>
<reference evidence="5 6" key="1">
    <citation type="submission" date="2023-01" db="EMBL/GenBank/DDBJ databases">
        <title>Analysis of 21 Apiospora genomes using comparative genomics revels a genus with tremendous synthesis potential of carbohydrate active enzymes and secondary metabolites.</title>
        <authorList>
            <person name="Sorensen T."/>
        </authorList>
    </citation>
    <scope>NUCLEOTIDE SEQUENCE [LARGE SCALE GENOMIC DNA]</scope>
    <source>
        <strain evidence="5 6">CBS 114990</strain>
    </source>
</reference>
<dbReference type="RefSeq" id="XP_066665107.1">
    <property type="nucleotide sequence ID" value="XM_066815817.1"/>
</dbReference>
<evidence type="ECO:0000256" key="1">
    <source>
        <dbReference type="ARBA" id="ARBA00022692"/>
    </source>
</evidence>
<feature type="transmembrane region" description="Helical" evidence="4">
    <location>
        <begin position="139"/>
        <end position="156"/>
    </location>
</feature>
<keyword evidence="4" id="KW-0406">Ion transport</keyword>
<keyword evidence="4" id="KW-0813">Transport</keyword>
<feature type="transmembrane region" description="Helical" evidence="4">
    <location>
        <begin position="29"/>
        <end position="49"/>
    </location>
</feature>
<protein>
    <recommendedName>
        <fullName evidence="4">Copper transport protein</fullName>
    </recommendedName>
</protein>
<keyword evidence="6" id="KW-1185">Reference proteome</keyword>
<proteinExistence type="inferred from homology"/>
<evidence type="ECO:0000256" key="4">
    <source>
        <dbReference type="RuleBase" id="RU367022"/>
    </source>
</evidence>
<comment type="caution">
    <text evidence="5">The sequence shown here is derived from an EMBL/GenBank/DDBJ whole genome shotgun (WGS) entry which is preliminary data.</text>
</comment>
<dbReference type="EMBL" id="JAQQWN010000008">
    <property type="protein sequence ID" value="KAK8071299.1"/>
    <property type="molecule type" value="Genomic_DNA"/>
</dbReference>
<dbReference type="PANTHER" id="PTHR12483">
    <property type="entry name" value="SOLUTE CARRIER FAMILY 31 COPPER TRANSPORTERS"/>
    <property type="match status" value="1"/>
</dbReference>
<dbReference type="PANTHER" id="PTHR12483:SF120">
    <property type="entry name" value="HIGH-AFFINITY COPPER TRANSPORTER CTRA2"/>
    <property type="match status" value="1"/>
</dbReference>
<dbReference type="InterPro" id="IPR007274">
    <property type="entry name" value="Cop_transporter"/>
</dbReference>
<name>A0ABR1VN05_9PEZI</name>
<evidence type="ECO:0000256" key="2">
    <source>
        <dbReference type="ARBA" id="ARBA00022989"/>
    </source>
</evidence>
<keyword evidence="3 4" id="KW-0472">Membrane</keyword>
<evidence type="ECO:0000256" key="3">
    <source>
        <dbReference type="ARBA" id="ARBA00023136"/>
    </source>
</evidence>
<dbReference type="Pfam" id="PF04145">
    <property type="entry name" value="Ctr"/>
    <property type="match status" value="1"/>
</dbReference>
<comment type="similarity">
    <text evidence="4">Belongs to the copper transporter (Ctr) (TC 1.A.56) family. SLC31A subfamily.</text>
</comment>
<keyword evidence="1 4" id="KW-0812">Transmembrane</keyword>
<evidence type="ECO:0000313" key="5">
    <source>
        <dbReference type="EMBL" id="KAK8071299.1"/>
    </source>
</evidence>
<gene>
    <name evidence="5" type="ORF">PG997_011502</name>
</gene>
<dbReference type="Proteomes" id="UP001433268">
    <property type="component" value="Unassembled WGS sequence"/>
</dbReference>
<keyword evidence="4" id="KW-0186">Copper</keyword>
<keyword evidence="4" id="KW-0187">Copper transport</keyword>
<keyword evidence="2 4" id="KW-1133">Transmembrane helix</keyword>
<dbReference type="GeneID" id="92048877"/>
<evidence type="ECO:0000313" key="6">
    <source>
        <dbReference type="Proteomes" id="UP001433268"/>
    </source>
</evidence>